<sequence length="598" mass="64824">MLRSMINHGVSFLIMANQLYCFFIERSLNGDLITGNSTICSGSMFCSCPNSTFLSYNSSINCGNSLEGCSLKVEGSSAGIHTLYGMSSYDLTITTNQNGSVCKTEPIVKPIFIQDYQNTMKFLVNFSPYLEQGFFASIINTTKVQLKVMLHLNGLLLKLFINCDKIEQCVAIKFEGQSEYPLTESSISNATGFTTPIPVKTTTTTTTTGPSTTVLTTISTTTSGLNSTTLATTTTTSASLPNTSESTTSARSNLSTNLISTSSPNTTTSIITDIPLNNGSFSTLISTSSPNTSTSIITNIPLNNGSFSTIISTSSPNTTTNVKTDIPLNNGSFSTVNSSNFSTTIITTQNASAFTDATPVVTIITESSEIVTLTTNVITTNKKSNGTTNLPAKSDAIVGKASYIGQIVVGIAAFLVLLVIVLILVLAYKKRREKSFFRIPPTTPAALDSTEGPQNNHASIIRMESNSLSTLPSTLNNFQVKSNPLYDNYYEQPTQNIVEESPTTANETPVYQTVKPDLHSSYNNPTFEQDVEKKQKKKRVLFAPLPPPPPPPPQENDYTESDEKNLIDFPSNNFIKNDTEKQYQGSSKYDYNRAITEI</sequence>
<evidence type="ECO:0000313" key="3">
    <source>
        <dbReference type="Proteomes" id="UP001652625"/>
    </source>
</evidence>
<reference evidence="4 5" key="1">
    <citation type="submission" date="2025-05" db="UniProtKB">
        <authorList>
            <consortium name="RefSeq"/>
        </authorList>
    </citation>
    <scope>IDENTIFICATION</scope>
</reference>
<dbReference type="RefSeq" id="XP_065674607.1">
    <property type="nucleotide sequence ID" value="XM_065818535.1"/>
</dbReference>
<evidence type="ECO:0000256" key="1">
    <source>
        <dbReference type="SAM" id="MobiDB-lite"/>
    </source>
</evidence>
<dbReference type="GeneID" id="101241498"/>
<organism evidence="3 5">
    <name type="scientific">Hydra vulgaris</name>
    <name type="common">Hydra</name>
    <name type="synonym">Hydra attenuata</name>
    <dbReference type="NCBI Taxonomy" id="6087"/>
    <lineage>
        <taxon>Eukaryota</taxon>
        <taxon>Metazoa</taxon>
        <taxon>Cnidaria</taxon>
        <taxon>Hydrozoa</taxon>
        <taxon>Hydroidolina</taxon>
        <taxon>Anthoathecata</taxon>
        <taxon>Aplanulata</taxon>
        <taxon>Hydridae</taxon>
        <taxon>Hydra</taxon>
    </lineage>
</organism>
<evidence type="ECO:0000313" key="5">
    <source>
        <dbReference type="RefSeq" id="XP_065674608.1"/>
    </source>
</evidence>
<accession>A0ABM4DJC4</accession>
<dbReference type="Proteomes" id="UP001652625">
    <property type="component" value="Chromosome 14"/>
</dbReference>
<keyword evidence="2" id="KW-0812">Transmembrane</keyword>
<evidence type="ECO:0000313" key="4">
    <source>
        <dbReference type="RefSeq" id="XP_065674607.1"/>
    </source>
</evidence>
<name>A0ABM4DJC4_HYDVU</name>
<keyword evidence="3" id="KW-1185">Reference proteome</keyword>
<feature type="region of interest" description="Disordered" evidence="1">
    <location>
        <begin position="541"/>
        <end position="587"/>
    </location>
</feature>
<gene>
    <name evidence="4 5" type="primary">LOC101241498</name>
</gene>
<feature type="region of interest" description="Disordered" evidence="1">
    <location>
        <begin position="230"/>
        <end position="264"/>
    </location>
</feature>
<protein>
    <submittedName>
        <fullName evidence="4 5">Mucin-2 isoform X2</fullName>
    </submittedName>
</protein>
<feature type="compositionally biased region" description="Polar residues" evidence="1">
    <location>
        <begin position="570"/>
        <end position="587"/>
    </location>
</feature>
<feature type="compositionally biased region" description="Pro residues" evidence="1">
    <location>
        <begin position="544"/>
        <end position="554"/>
    </location>
</feature>
<proteinExistence type="predicted"/>
<feature type="compositionally biased region" description="Low complexity" evidence="1">
    <location>
        <begin position="252"/>
        <end position="264"/>
    </location>
</feature>
<keyword evidence="2" id="KW-1133">Transmembrane helix</keyword>
<keyword evidence="2" id="KW-0472">Membrane</keyword>
<evidence type="ECO:0000256" key="2">
    <source>
        <dbReference type="SAM" id="Phobius"/>
    </source>
</evidence>
<feature type="compositionally biased region" description="Low complexity" evidence="1">
    <location>
        <begin position="230"/>
        <end position="244"/>
    </location>
</feature>
<feature type="transmembrane region" description="Helical" evidence="2">
    <location>
        <begin position="403"/>
        <end position="428"/>
    </location>
</feature>
<dbReference type="RefSeq" id="XP_065674608.1">
    <property type="nucleotide sequence ID" value="XM_065818536.1"/>
</dbReference>